<dbReference type="GO" id="GO:0042245">
    <property type="term" value="P:RNA repair"/>
    <property type="evidence" value="ECO:0007669"/>
    <property type="project" value="UniProtKB-KW"/>
</dbReference>
<keyword evidence="11" id="KW-0651">Protein splicing</keyword>
<sequence length="802" mass="89763">MPYKPLEISTPKPVLSWANHSLASQETQMAKNVASLPFVFKHVALMPDVHLGKGALVGSVIATKDAIIPAAVGVDIGCGMCAVKMPFSGEQLEGKLKQIRLEIEAAIPVGFNANKDIEKSVSNWQGWRQFKDLHSKVQNLESKALKQLGSLGSGNHFIELCIDSENAVWLMLHSGSRNIGNMLAQRHIESAKALAKLAEMKLPDPDLAYFIAGTPEFSAYWRDLQWAQNYARYNREVMMARFKRIVEQAIAGGKPTKPLLEVNCHHNYAEKEVHFGEDVYVTRKGAVRAQENDYGIIPGSMGAKSFIVKGKGNAESYCSCFATGTKVLTEFGLMNIEDIFNSSLPIKLISYNEKLKKFEAKNILDKSERIASANKYSFSQTRRRLENTITCTPNHPFATYQQGILSYLPIEDITSFPGGAIVPTNINIPSSLSAEEQDLNFYYLLGVILSDGTIYRKERKNAPQIQDRIRNGKYLNSYIRIYQSQEPSKQPFIQHLEELFKSYTAKVSSRIQAPRTSHLRGRAITGVGLVELTISELSFVDKVQQILPDLPNIMMGNPFLSLYFLAGYLDGDGSYNKGIVSISVGKNEMFSTLVCTLLSLGVAYKVYRNRTNYVVEFRDNIVLSKLSSMCRRLVINEPPSRIYSDKLLLANSVAGGTLQCKNLATMARWGKMVDISKFKGESLDRTLVMNRVFKVESDLKKAVYNFTVEDNHNYIVFTEYYTPLLVHNCSHGAGRLMSRTKAKKQFTVDDLVQQTAGIECRKDHRVIDEIPGAYKPIEEVMNQQSDLVEIVATLKQVVCVKG</sequence>
<comment type="catalytic activity">
    <reaction evidence="15">
        <text>a 3'-end 3'-phospho-ribonucleotide-RNA + a 5'-end dephospho-ribonucleoside-RNA + GTP = a ribonucleotidyl-ribonucleotide-RNA + GMP + diphosphate</text>
        <dbReference type="Rhea" id="RHEA:68076"/>
        <dbReference type="Rhea" id="RHEA-COMP:10463"/>
        <dbReference type="Rhea" id="RHEA-COMP:13936"/>
        <dbReference type="Rhea" id="RHEA-COMP:17355"/>
        <dbReference type="ChEBI" id="CHEBI:33019"/>
        <dbReference type="ChEBI" id="CHEBI:37565"/>
        <dbReference type="ChEBI" id="CHEBI:58115"/>
        <dbReference type="ChEBI" id="CHEBI:83062"/>
        <dbReference type="ChEBI" id="CHEBI:138284"/>
        <dbReference type="ChEBI" id="CHEBI:173118"/>
        <dbReference type="EC" id="6.5.1.8"/>
    </reaction>
</comment>
<dbReference type="InterPro" id="IPR036844">
    <property type="entry name" value="Hint_dom_sf"/>
</dbReference>
<feature type="binding site" evidence="16">
    <location>
        <begin position="266"/>
        <end position="267"/>
    </location>
    <ligand>
        <name>GMP</name>
        <dbReference type="ChEBI" id="CHEBI:58115"/>
    </ligand>
</feature>
<reference evidence="19 20" key="1">
    <citation type="journal article" date="2013" name="Front. Microbiol.">
        <title>Comparative genomic analyses of the cyanobacterium, Lyngbya aestuarii BL J, a powerful hydrogen producer.</title>
        <authorList>
            <person name="Kothari A."/>
            <person name="Vaughn M."/>
            <person name="Garcia-Pichel F."/>
        </authorList>
    </citation>
    <scope>NUCLEOTIDE SEQUENCE [LARGE SCALE GENOMIC DNA]</scope>
    <source>
        <strain evidence="19 20">BL J</strain>
    </source>
</reference>
<evidence type="ECO:0000256" key="2">
    <source>
        <dbReference type="ARBA" id="ARBA00022598"/>
    </source>
</evidence>
<dbReference type="GO" id="GO:0006314">
    <property type="term" value="P:intron homing"/>
    <property type="evidence" value="ECO:0007669"/>
    <property type="project" value="UniProtKB-KW"/>
</dbReference>
<dbReference type="PROSITE" id="PS50818">
    <property type="entry name" value="INTEIN_C_TER"/>
    <property type="match status" value="1"/>
</dbReference>
<dbReference type="GO" id="GO:0006281">
    <property type="term" value="P:DNA repair"/>
    <property type="evidence" value="ECO:0007669"/>
    <property type="project" value="TreeGrafter"/>
</dbReference>
<feature type="binding site" evidence="17">
    <location>
        <position position="156"/>
    </location>
    <ligand>
        <name>Mn(2+)</name>
        <dbReference type="ChEBI" id="CHEBI:29035"/>
        <label>1</label>
    </ligand>
</feature>
<keyword evidence="14 17" id="KW-0464">Manganese</keyword>
<dbReference type="Gene3D" id="3.10.28.10">
    <property type="entry name" value="Homing endonucleases"/>
    <property type="match status" value="1"/>
</dbReference>
<evidence type="ECO:0000256" key="3">
    <source>
        <dbReference type="ARBA" id="ARBA00022722"/>
    </source>
</evidence>
<evidence type="ECO:0000256" key="11">
    <source>
        <dbReference type="ARBA" id="ARBA00023000"/>
    </source>
</evidence>
<evidence type="ECO:0000313" key="20">
    <source>
        <dbReference type="Proteomes" id="UP000017127"/>
    </source>
</evidence>
<dbReference type="Pfam" id="PF14528">
    <property type="entry name" value="LAGLIDADG_3"/>
    <property type="match status" value="1"/>
</dbReference>
<feature type="binding site" evidence="16">
    <location>
        <position position="305"/>
    </location>
    <ligand>
        <name>GMP</name>
        <dbReference type="ChEBI" id="CHEBI:58115"/>
    </ligand>
</feature>
<feature type="binding site" evidence="17">
    <location>
        <position position="266"/>
    </location>
    <ligand>
        <name>Mn(2+)</name>
        <dbReference type="ChEBI" id="CHEBI:29035"/>
        <label>2</label>
    </ligand>
</feature>
<evidence type="ECO:0000256" key="8">
    <source>
        <dbReference type="ARBA" id="ARBA00022801"/>
    </source>
</evidence>
<dbReference type="GO" id="GO:0016787">
    <property type="term" value="F:hydrolase activity"/>
    <property type="evidence" value="ECO:0007669"/>
    <property type="project" value="UniProtKB-KW"/>
</dbReference>
<evidence type="ECO:0000256" key="15">
    <source>
        <dbReference type="ARBA" id="ARBA00047746"/>
    </source>
</evidence>
<dbReference type="PRINTS" id="PR00379">
    <property type="entry name" value="INTEIN"/>
</dbReference>
<evidence type="ECO:0000256" key="4">
    <source>
        <dbReference type="ARBA" id="ARBA00022723"/>
    </source>
</evidence>
<evidence type="ECO:0000256" key="17">
    <source>
        <dbReference type="PIRSR" id="PIRSR601233-3"/>
    </source>
</evidence>
<feature type="binding site" evidence="16">
    <location>
        <begin position="155"/>
        <end position="159"/>
    </location>
    <ligand>
        <name>GMP</name>
        <dbReference type="ChEBI" id="CHEBI:58115"/>
    </ligand>
</feature>
<feature type="binding site" evidence="17">
    <location>
        <position position="75"/>
    </location>
    <ligand>
        <name>Mn(2+)</name>
        <dbReference type="ChEBI" id="CHEBI:29035"/>
        <label>1</label>
    </ligand>
</feature>
<keyword evidence="2" id="KW-0436">Ligase</keyword>
<dbReference type="OrthoDB" id="9802323at2"/>
<evidence type="ECO:0000313" key="19">
    <source>
        <dbReference type="EMBL" id="ERT07661.1"/>
    </source>
</evidence>
<dbReference type="InterPro" id="IPR036025">
    <property type="entry name" value="RtcB-like_sf"/>
</dbReference>
<dbReference type="AlphaFoldDB" id="U7QMN1"/>
<evidence type="ECO:0000256" key="12">
    <source>
        <dbReference type="ARBA" id="ARBA00023125"/>
    </source>
</evidence>
<gene>
    <name evidence="19" type="ORF">M595_2396</name>
</gene>
<feature type="binding site" evidence="17">
    <location>
        <position position="173"/>
    </location>
    <ligand>
        <name>Mn(2+)</name>
        <dbReference type="ChEBI" id="CHEBI:29035"/>
        <label>2</label>
    </ligand>
</feature>
<dbReference type="CDD" id="cd00081">
    <property type="entry name" value="Hint"/>
    <property type="match status" value="1"/>
</dbReference>
<keyword evidence="8" id="KW-0378">Hydrolase</keyword>
<dbReference type="EMBL" id="AUZM01000019">
    <property type="protein sequence ID" value="ERT07661.1"/>
    <property type="molecule type" value="Genomic_DNA"/>
</dbReference>
<dbReference type="InterPro" id="IPR006141">
    <property type="entry name" value="Intein_N"/>
</dbReference>
<keyword evidence="3" id="KW-0540">Nuclease</keyword>
<proteinExistence type="predicted"/>
<dbReference type="PROSITE" id="PS50817">
    <property type="entry name" value="INTEIN_N_TER"/>
    <property type="match status" value="1"/>
</dbReference>
<dbReference type="PANTHER" id="PTHR43749">
    <property type="entry name" value="RNA-SPLICING LIGASE RTCB"/>
    <property type="match status" value="1"/>
</dbReference>
<dbReference type="Proteomes" id="UP000017127">
    <property type="component" value="Unassembled WGS sequence"/>
</dbReference>
<dbReference type="SMART" id="SM00305">
    <property type="entry name" value="HintC"/>
    <property type="match status" value="1"/>
</dbReference>
<dbReference type="GO" id="GO:0006396">
    <property type="term" value="P:RNA processing"/>
    <property type="evidence" value="ECO:0007669"/>
    <property type="project" value="InterPro"/>
</dbReference>
<dbReference type="SUPFAM" id="SSF103365">
    <property type="entry name" value="Hypothetical protein PH1602"/>
    <property type="match status" value="2"/>
</dbReference>
<comment type="cofactor">
    <cofactor evidence="17">
        <name>Mn(2+)</name>
        <dbReference type="ChEBI" id="CHEBI:29035"/>
    </cofactor>
    <text evidence="17">Binds 2 manganese ions per subunit.</text>
</comment>
<keyword evidence="9" id="KW-0068">Autocatalytic cleavage</keyword>
<dbReference type="GO" id="GO:0005525">
    <property type="term" value="F:GTP binding"/>
    <property type="evidence" value="ECO:0007669"/>
    <property type="project" value="UniProtKB-KW"/>
</dbReference>
<dbReference type="GO" id="GO:0030145">
    <property type="term" value="F:manganese ion binding"/>
    <property type="evidence" value="ECO:0007669"/>
    <property type="project" value="TreeGrafter"/>
</dbReference>
<evidence type="ECO:0000256" key="16">
    <source>
        <dbReference type="PIRSR" id="PIRSR601233-2"/>
    </source>
</evidence>
<dbReference type="InterPro" id="IPR030934">
    <property type="entry name" value="Intein_C"/>
</dbReference>
<dbReference type="GO" id="GO:0003909">
    <property type="term" value="F:DNA ligase activity"/>
    <property type="evidence" value="ECO:0007669"/>
    <property type="project" value="TreeGrafter"/>
</dbReference>
<dbReference type="GO" id="GO:0170057">
    <property type="term" value="F:RNA ligase (GTP) activity"/>
    <property type="evidence" value="ECO:0007669"/>
    <property type="project" value="UniProtKB-EC"/>
</dbReference>
<keyword evidence="7" id="KW-0692">RNA repair</keyword>
<dbReference type="GO" id="GO:0004519">
    <property type="term" value="F:endonuclease activity"/>
    <property type="evidence" value="ECO:0007669"/>
    <property type="project" value="UniProtKB-KW"/>
</dbReference>
<dbReference type="NCBIfam" id="TIGR01445">
    <property type="entry name" value="intein_Nterm"/>
    <property type="match status" value="1"/>
</dbReference>
<dbReference type="GO" id="GO:0003677">
    <property type="term" value="F:DNA binding"/>
    <property type="evidence" value="ECO:0007669"/>
    <property type="project" value="UniProtKB-KW"/>
</dbReference>
<evidence type="ECO:0000256" key="14">
    <source>
        <dbReference type="ARBA" id="ARBA00023211"/>
    </source>
</evidence>
<dbReference type="InterPro" id="IPR052915">
    <property type="entry name" value="RtcB-like"/>
</dbReference>
<dbReference type="PROSITE" id="PS50819">
    <property type="entry name" value="INTEIN_ENDONUCLEASE"/>
    <property type="match status" value="1"/>
</dbReference>
<dbReference type="GO" id="GO:0016539">
    <property type="term" value="P:intein-mediated protein splicing"/>
    <property type="evidence" value="ECO:0007669"/>
    <property type="project" value="InterPro"/>
</dbReference>
<keyword evidence="4 17" id="KW-0479">Metal-binding</keyword>
<dbReference type="EC" id="6.5.1.8" evidence="1"/>
<keyword evidence="20" id="KW-1185">Reference proteome</keyword>
<evidence type="ECO:0000256" key="13">
    <source>
        <dbReference type="ARBA" id="ARBA00023134"/>
    </source>
</evidence>
<keyword evidence="6" id="KW-0255">Endonuclease</keyword>
<dbReference type="Gene3D" id="3.90.1860.10">
    <property type="entry name" value="tRNA-splicing ligase RtcB"/>
    <property type="match status" value="2"/>
</dbReference>
<dbReference type="InterPro" id="IPR003586">
    <property type="entry name" value="Hint_dom_C"/>
</dbReference>
<dbReference type="InterPro" id="IPR001233">
    <property type="entry name" value="RtcB"/>
</dbReference>
<dbReference type="InterPro" id="IPR027434">
    <property type="entry name" value="Homing_endonucl"/>
</dbReference>
<keyword evidence="10" id="KW-0404">Intron homing</keyword>
<feature type="binding site" evidence="16">
    <location>
        <begin position="298"/>
        <end position="301"/>
    </location>
    <ligand>
        <name>GMP</name>
        <dbReference type="ChEBI" id="CHEBI:58115"/>
    </ligand>
</feature>
<feature type="domain" description="DOD-type homing endonuclease" evidence="18">
    <location>
        <begin position="444"/>
        <end position="602"/>
    </location>
</feature>
<evidence type="ECO:0000256" key="10">
    <source>
        <dbReference type="ARBA" id="ARBA00022886"/>
    </source>
</evidence>
<keyword evidence="12" id="KW-0238">DNA-binding</keyword>
<name>U7QMN1_9CYAN</name>
<dbReference type="PANTHER" id="PTHR43749:SF2">
    <property type="entry name" value="RNA-SPLICING LIGASE RTCB"/>
    <property type="match status" value="1"/>
</dbReference>
<dbReference type="PATRIC" id="fig|1348334.3.peg.2326"/>
<dbReference type="InterPro" id="IPR004860">
    <property type="entry name" value="LAGLIDADG_dom"/>
</dbReference>
<keyword evidence="5 16" id="KW-0547">Nucleotide-binding</keyword>
<keyword evidence="13 16" id="KW-0342">GTP-binding</keyword>
<accession>U7QMN1</accession>
<organism evidence="19 20">
    <name type="scientific">Lyngbya aestuarii BL J</name>
    <dbReference type="NCBI Taxonomy" id="1348334"/>
    <lineage>
        <taxon>Bacteria</taxon>
        <taxon>Bacillati</taxon>
        <taxon>Cyanobacteriota</taxon>
        <taxon>Cyanophyceae</taxon>
        <taxon>Oscillatoriophycideae</taxon>
        <taxon>Oscillatoriales</taxon>
        <taxon>Microcoleaceae</taxon>
        <taxon>Lyngbya</taxon>
    </lineage>
</organism>
<evidence type="ECO:0000256" key="1">
    <source>
        <dbReference type="ARBA" id="ARBA00012726"/>
    </source>
</evidence>
<dbReference type="Gene3D" id="2.170.16.10">
    <property type="entry name" value="Hedgehog/Intein (Hint) domain"/>
    <property type="match status" value="1"/>
</dbReference>
<comment type="caution">
    <text evidence="19">The sequence shown here is derived from an EMBL/GenBank/DDBJ whole genome shotgun (WGS) entry which is preliminary data.</text>
</comment>
<evidence type="ECO:0000256" key="9">
    <source>
        <dbReference type="ARBA" id="ARBA00022813"/>
    </source>
</evidence>
<dbReference type="InterPro" id="IPR006142">
    <property type="entry name" value="INTEIN"/>
</dbReference>
<evidence type="ECO:0000259" key="18">
    <source>
        <dbReference type="PROSITE" id="PS50819"/>
    </source>
</evidence>
<evidence type="ECO:0000256" key="6">
    <source>
        <dbReference type="ARBA" id="ARBA00022759"/>
    </source>
</evidence>
<dbReference type="SUPFAM" id="SSF51294">
    <property type="entry name" value="Hedgehog/intein (Hint) domain"/>
    <property type="match status" value="1"/>
</dbReference>
<dbReference type="SUPFAM" id="SSF55608">
    <property type="entry name" value="Homing endonucleases"/>
    <property type="match status" value="1"/>
</dbReference>
<dbReference type="Pfam" id="PF01139">
    <property type="entry name" value="RtcB"/>
    <property type="match status" value="2"/>
</dbReference>
<evidence type="ECO:0000256" key="7">
    <source>
        <dbReference type="ARBA" id="ARBA00022800"/>
    </source>
</evidence>
<evidence type="ECO:0000256" key="5">
    <source>
        <dbReference type="ARBA" id="ARBA00022741"/>
    </source>
</evidence>
<dbReference type="NCBIfam" id="TIGR01443">
    <property type="entry name" value="intein_Cterm"/>
    <property type="match status" value="1"/>
</dbReference>
<protein>
    <recommendedName>
        <fullName evidence="1">3'-phosphate/5'-hydroxy nucleic acid ligase</fullName>
        <ecNumber evidence="1">6.5.1.8</ecNumber>
    </recommendedName>
</protein>
<dbReference type="InterPro" id="IPR004042">
    <property type="entry name" value="Intein_endonuc_central"/>
</dbReference>